<evidence type="ECO:0008006" key="3">
    <source>
        <dbReference type="Google" id="ProtNLM"/>
    </source>
</evidence>
<dbReference type="InterPro" id="IPR016084">
    <property type="entry name" value="Haem_Oase-like_multi-hlx"/>
</dbReference>
<dbReference type="RefSeq" id="WP_102643889.1">
    <property type="nucleotide sequence ID" value="NZ_PNYA01000002.1"/>
</dbReference>
<dbReference type="Proteomes" id="UP000235616">
    <property type="component" value="Unassembled WGS sequence"/>
</dbReference>
<organism evidence="1 2">
    <name type="scientific">Trinickia dabaoshanensis</name>
    <dbReference type="NCBI Taxonomy" id="564714"/>
    <lineage>
        <taxon>Bacteria</taxon>
        <taxon>Pseudomonadati</taxon>
        <taxon>Pseudomonadota</taxon>
        <taxon>Betaproteobacteria</taxon>
        <taxon>Burkholderiales</taxon>
        <taxon>Burkholderiaceae</taxon>
        <taxon>Trinickia</taxon>
    </lineage>
</organism>
<dbReference type="Gene3D" id="1.20.910.10">
    <property type="entry name" value="Heme oxygenase-like"/>
    <property type="match status" value="1"/>
</dbReference>
<protein>
    <recommendedName>
        <fullName evidence="3">Iron-containing redox enzyme family protein</fullName>
    </recommendedName>
</protein>
<evidence type="ECO:0000313" key="1">
    <source>
        <dbReference type="EMBL" id="PMS23200.1"/>
    </source>
</evidence>
<dbReference type="SUPFAM" id="SSF48613">
    <property type="entry name" value="Heme oxygenase-like"/>
    <property type="match status" value="1"/>
</dbReference>
<sequence>MSTQAIPETAQHAVSAAHSIETSSNVPRCNTLEAQKRLNAFYLRELAPPSAYDTIPQPAEYDEILTLESEWNLHEESRCDLSGLPETAAQLEEWYYDLRRTNREAVAPFFRFLAEEATLEQLAYYVCLEAQVDGRFDDTIALSQIGMLGDMKLAVAENFWDEMGLGNLDGMHTLLFGKAEPHFRQYLQRFDPSILSSALALKNGNLLSMYALRRWYVLRLLGTLTLLEDTVPYRFSKMVKGMRRHAVPEQVIEYHVLHTKIDVIHGNSLVKRVLLPLAQQNPSAIRDICIGCLIRFNVEKDYYEGAGTVMENMRQSLQ</sequence>
<comment type="caution">
    <text evidence="1">The sequence shown here is derived from an EMBL/GenBank/DDBJ whole genome shotgun (WGS) entry which is preliminary data.</text>
</comment>
<evidence type="ECO:0000313" key="2">
    <source>
        <dbReference type="Proteomes" id="UP000235616"/>
    </source>
</evidence>
<dbReference type="OrthoDB" id="277294at2"/>
<dbReference type="SMART" id="SM01236">
    <property type="entry name" value="Haem_oxygenase_2"/>
    <property type="match status" value="1"/>
</dbReference>
<dbReference type="EMBL" id="PNYA01000002">
    <property type="protein sequence ID" value="PMS23200.1"/>
    <property type="molecule type" value="Genomic_DNA"/>
</dbReference>
<gene>
    <name evidence="1" type="ORF">C0Z18_03100</name>
</gene>
<reference evidence="1 2" key="1">
    <citation type="submission" date="2018-01" db="EMBL/GenBank/DDBJ databases">
        <title>Whole genome analyses suggest that Burkholderia sensu lato contains two further novel genera in the rhizoxinica-symbiotica group Mycetohabitans gen. nov., and Trinickia gen. nov.: implications for the evolution of diazotrophy and nodulation in the Burkholderiaceae.</title>
        <authorList>
            <person name="Estrada-de los Santos P."/>
            <person name="Palmer M."/>
            <person name="Chavez-Ramirez B."/>
            <person name="Beukes C."/>
            <person name="Steenkamp E.T."/>
            <person name="Hirsch A.M."/>
            <person name="Manyaka P."/>
            <person name="Maluk M."/>
            <person name="Lafos M."/>
            <person name="Crook M."/>
            <person name="Gross E."/>
            <person name="Simon M.F."/>
            <person name="Bueno dos Reis Junior F."/>
            <person name="Poole P.S."/>
            <person name="Venter S.N."/>
            <person name="James E.K."/>
        </authorList>
    </citation>
    <scope>NUCLEOTIDE SEQUENCE [LARGE SCALE GENOMIC DNA]</scope>
    <source>
        <strain evidence="1 2">GIMN1.004</strain>
    </source>
</reference>
<proteinExistence type="predicted"/>
<dbReference type="Pfam" id="PF14518">
    <property type="entry name" value="Haem_oxygenas_2"/>
    <property type="match status" value="1"/>
</dbReference>
<dbReference type="AlphaFoldDB" id="A0A2N7W1C3"/>
<name>A0A2N7W1C3_9BURK</name>
<accession>A0A2N7W1C3</accession>
<keyword evidence="2" id="KW-1185">Reference proteome</keyword>